<reference evidence="12 13" key="2">
    <citation type="submission" date="2019-08" db="EMBL/GenBank/DDBJ databases">
        <title>Amycolatopsis acidicola sp. nov., isolated from peat swamp forest soil.</title>
        <authorList>
            <person name="Srisuk N."/>
        </authorList>
    </citation>
    <scope>NUCLEOTIDE SEQUENCE [LARGE SCALE GENOMIC DNA]</scope>
    <source>
        <strain evidence="12 13">TBRC 6029</strain>
    </source>
</reference>
<dbReference type="GO" id="GO:0016887">
    <property type="term" value="F:ATP hydrolysis activity"/>
    <property type="evidence" value="ECO:0007669"/>
    <property type="project" value="InterPro"/>
</dbReference>
<feature type="non-terminal residue" evidence="12">
    <location>
        <position position="1"/>
    </location>
</feature>
<dbReference type="GO" id="GO:0015421">
    <property type="term" value="F:ABC-type oligopeptide transporter activity"/>
    <property type="evidence" value="ECO:0007669"/>
    <property type="project" value="TreeGrafter"/>
</dbReference>
<keyword evidence="13" id="KW-1185">Reference proteome</keyword>
<evidence type="ECO:0000256" key="5">
    <source>
        <dbReference type="ARBA" id="ARBA00022692"/>
    </source>
</evidence>
<comment type="similarity">
    <text evidence="10">Belongs to the ABC transporter superfamily. Siderophore-Fe(3+) uptake transporter (SIUT) (TC 3.A.1.21) family.</text>
</comment>
<dbReference type="GO" id="GO:0005524">
    <property type="term" value="F:ATP binding"/>
    <property type="evidence" value="ECO:0007669"/>
    <property type="project" value="UniProtKB-KW"/>
</dbReference>
<dbReference type="Pfam" id="PF00005">
    <property type="entry name" value="ABC_tran"/>
    <property type="match status" value="1"/>
</dbReference>
<evidence type="ECO:0000256" key="4">
    <source>
        <dbReference type="ARBA" id="ARBA00022519"/>
    </source>
</evidence>
<dbReference type="OrthoDB" id="9806127at2"/>
<dbReference type="PROSITE" id="PS50893">
    <property type="entry name" value="ABC_TRANSPORTER_2"/>
    <property type="match status" value="1"/>
</dbReference>
<keyword evidence="9" id="KW-0472">Membrane</keyword>
<evidence type="ECO:0000256" key="8">
    <source>
        <dbReference type="ARBA" id="ARBA00022989"/>
    </source>
</evidence>
<keyword evidence="5" id="KW-0812">Transmembrane</keyword>
<dbReference type="InterPro" id="IPR003439">
    <property type="entry name" value="ABC_transporter-like_ATP-bd"/>
</dbReference>
<evidence type="ECO:0000256" key="6">
    <source>
        <dbReference type="ARBA" id="ARBA00022741"/>
    </source>
</evidence>
<dbReference type="SMART" id="SM00382">
    <property type="entry name" value="AAA"/>
    <property type="match status" value="1"/>
</dbReference>
<dbReference type="PANTHER" id="PTHR43394:SF1">
    <property type="entry name" value="ATP-BINDING CASSETTE SUB-FAMILY B MEMBER 10, MITOCHONDRIAL"/>
    <property type="match status" value="1"/>
</dbReference>
<organism evidence="12 13">
    <name type="scientific">Amycolatopsis rhizosphaerae</name>
    <dbReference type="NCBI Taxonomy" id="2053003"/>
    <lineage>
        <taxon>Bacteria</taxon>
        <taxon>Bacillati</taxon>
        <taxon>Actinomycetota</taxon>
        <taxon>Actinomycetes</taxon>
        <taxon>Pseudonocardiales</taxon>
        <taxon>Pseudonocardiaceae</taxon>
        <taxon>Amycolatopsis</taxon>
    </lineage>
</organism>
<dbReference type="Proteomes" id="UP000320011">
    <property type="component" value="Unassembled WGS sequence"/>
</dbReference>
<dbReference type="Gene3D" id="3.40.50.300">
    <property type="entry name" value="P-loop containing nucleotide triphosphate hydrolases"/>
    <property type="match status" value="1"/>
</dbReference>
<dbReference type="InterPro" id="IPR017871">
    <property type="entry name" value="ABC_transporter-like_CS"/>
</dbReference>
<evidence type="ECO:0000256" key="7">
    <source>
        <dbReference type="ARBA" id="ARBA00022840"/>
    </source>
</evidence>
<evidence type="ECO:0000256" key="1">
    <source>
        <dbReference type="ARBA" id="ARBA00004429"/>
    </source>
</evidence>
<evidence type="ECO:0000313" key="13">
    <source>
        <dbReference type="Proteomes" id="UP000320011"/>
    </source>
</evidence>
<dbReference type="InterPro" id="IPR003593">
    <property type="entry name" value="AAA+_ATPase"/>
</dbReference>
<dbReference type="GO" id="GO:0005886">
    <property type="term" value="C:plasma membrane"/>
    <property type="evidence" value="ECO:0007669"/>
    <property type="project" value="UniProtKB-SubCell"/>
</dbReference>
<evidence type="ECO:0000256" key="2">
    <source>
        <dbReference type="ARBA" id="ARBA00022448"/>
    </source>
</evidence>
<gene>
    <name evidence="12" type="ORF">FNH05_36050</name>
</gene>
<keyword evidence="2" id="KW-0813">Transport</keyword>
<dbReference type="PROSITE" id="PS00211">
    <property type="entry name" value="ABC_TRANSPORTER_1"/>
    <property type="match status" value="1"/>
</dbReference>
<dbReference type="EMBL" id="VJWX01000724">
    <property type="protein sequence ID" value="TVT17412.1"/>
    <property type="molecule type" value="Genomic_DNA"/>
</dbReference>
<dbReference type="PANTHER" id="PTHR43394">
    <property type="entry name" value="ATP-DEPENDENT PERMEASE MDL1, MITOCHONDRIAL"/>
    <property type="match status" value="1"/>
</dbReference>
<keyword evidence="6" id="KW-0547">Nucleotide-binding</keyword>
<accession>A0A557ZZI4</accession>
<proteinExistence type="inferred from homology"/>
<feature type="domain" description="ABC transporter" evidence="11">
    <location>
        <begin position="11"/>
        <end position="251"/>
    </location>
</feature>
<keyword evidence="7 12" id="KW-0067">ATP-binding</keyword>
<evidence type="ECO:0000313" key="12">
    <source>
        <dbReference type="EMBL" id="TVT17412.1"/>
    </source>
</evidence>
<reference evidence="12 13" key="1">
    <citation type="submission" date="2019-07" db="EMBL/GenBank/DDBJ databases">
        <authorList>
            <person name="Duangmal K."/>
            <person name="Teo W.F.A."/>
        </authorList>
    </citation>
    <scope>NUCLEOTIDE SEQUENCE [LARGE SCALE GENOMIC DNA]</scope>
    <source>
        <strain evidence="12 13">TBRC 6029</strain>
    </source>
</reference>
<dbReference type="FunFam" id="3.40.50.300:FF:000221">
    <property type="entry name" value="Multidrug ABC transporter ATP-binding protein"/>
    <property type="match status" value="1"/>
</dbReference>
<dbReference type="AlphaFoldDB" id="A0A557ZZI4"/>
<evidence type="ECO:0000256" key="3">
    <source>
        <dbReference type="ARBA" id="ARBA00022475"/>
    </source>
</evidence>
<evidence type="ECO:0000256" key="10">
    <source>
        <dbReference type="ARBA" id="ARBA00023455"/>
    </source>
</evidence>
<keyword evidence="4" id="KW-0997">Cell inner membrane</keyword>
<evidence type="ECO:0000259" key="11">
    <source>
        <dbReference type="PROSITE" id="PS50893"/>
    </source>
</evidence>
<evidence type="ECO:0000256" key="9">
    <source>
        <dbReference type="ARBA" id="ARBA00023136"/>
    </source>
</evidence>
<protein>
    <submittedName>
        <fullName evidence="12">ABC transporter ATP-binding protein</fullName>
    </submittedName>
</protein>
<dbReference type="RefSeq" id="WP_144593314.1">
    <property type="nucleotide sequence ID" value="NZ_VJWX01000724.1"/>
</dbReference>
<comment type="subcellular location">
    <subcellularLocation>
        <location evidence="1">Cell inner membrane</location>
        <topology evidence="1">Multi-pass membrane protein</topology>
    </subcellularLocation>
</comment>
<name>A0A557ZZI4_9PSEU</name>
<dbReference type="SUPFAM" id="SSF52540">
    <property type="entry name" value="P-loop containing nucleoside triphosphate hydrolases"/>
    <property type="match status" value="1"/>
</dbReference>
<keyword evidence="8" id="KW-1133">Transmembrane helix</keyword>
<dbReference type="InterPro" id="IPR039421">
    <property type="entry name" value="Type_1_exporter"/>
</dbReference>
<dbReference type="InterPro" id="IPR027417">
    <property type="entry name" value="P-loop_NTPase"/>
</dbReference>
<comment type="caution">
    <text evidence="12">The sequence shown here is derived from an EMBL/GenBank/DDBJ whole genome shotgun (WGS) entry which is preliminary data.</text>
</comment>
<keyword evidence="3" id="KW-1003">Cell membrane</keyword>
<sequence>EPLPARVQGHVEFEDVSFRYPGAEESALENVSFEIRPGETVAVVGRNGAGKSTLFKLLCRLYDPTGGRILLDGTDIREFDPDALRGQISAMFQDYVTYQGTAAENIGLGQLADLEHRDRIVESARRAGVAERIERLPKGYDSPLGRWFDQGVSLSGGEWQKIALARAFLRDTPILILDEPTSALDARAEHDLFSRLRALAEGRTTLYISHRFSTVRQAEKILFLDHGKLVEQGTHDELMTLGGNYAELFTLQAAAYLDDGEDEQVA</sequence>